<dbReference type="Pfam" id="PF16533">
    <property type="entry name" value="SOAR"/>
    <property type="match status" value="1"/>
</dbReference>
<sequence>LEQAQEEKRNVAVEKQYLEEKMRDEIIGAQEEAYRLHELRQGAVSELSRLRYAEEELEQVGTLQTWGATSSVRGALKQAEKEMIASWTVSGALQQWLQLTHEVEVQYYNVKKHSAELQLAAAKEERLHRWQHIEHLCGFPIMRNPGLANLTAQLYSDSAPLGFPRVSQSSCSCHSSVHGSIEDLLDEPAAPIARQMPGPIPPLKRSPHLRGSTICRAHRPGVIPQSQPAMNSPDPDLLIPTRASYSCYDDGGDLLRKTLKKQ</sequence>
<accession>A0ABV0NLN5</accession>
<protein>
    <recommendedName>
        <fullName evidence="1">STIM1/2 Orai1-activating region domain-containing protein</fullName>
    </recommendedName>
</protein>
<evidence type="ECO:0000313" key="2">
    <source>
        <dbReference type="EMBL" id="MEQ2171478.1"/>
    </source>
</evidence>
<dbReference type="EMBL" id="JAHRIO010040648">
    <property type="protein sequence ID" value="MEQ2171478.1"/>
    <property type="molecule type" value="Genomic_DNA"/>
</dbReference>
<keyword evidence="3" id="KW-1185">Reference proteome</keyword>
<proteinExistence type="predicted"/>
<feature type="domain" description="STIM1/2 Orai1-activating region" evidence="1">
    <location>
        <begin position="87"/>
        <end position="125"/>
    </location>
</feature>
<feature type="non-terminal residue" evidence="2">
    <location>
        <position position="1"/>
    </location>
</feature>
<dbReference type="PANTHER" id="PTHR15136:SF12">
    <property type="entry name" value="STROMAL INTERACTION MOLECULE 2 ISOFORM X1"/>
    <property type="match status" value="1"/>
</dbReference>
<reference evidence="2 3" key="1">
    <citation type="submission" date="2021-06" db="EMBL/GenBank/DDBJ databases">
        <authorList>
            <person name="Palmer J.M."/>
        </authorList>
    </citation>
    <scope>NUCLEOTIDE SEQUENCE [LARGE SCALE GENOMIC DNA]</scope>
    <source>
        <strain evidence="2 3">GA_2019</strain>
        <tissue evidence="2">Muscle</tissue>
    </source>
</reference>
<comment type="caution">
    <text evidence="2">The sequence shown here is derived from an EMBL/GenBank/DDBJ whole genome shotgun (WGS) entry which is preliminary data.</text>
</comment>
<evidence type="ECO:0000313" key="3">
    <source>
        <dbReference type="Proteomes" id="UP001476798"/>
    </source>
</evidence>
<dbReference type="Gene3D" id="1.10.287.3550">
    <property type="match status" value="2"/>
</dbReference>
<name>A0ABV0NLN5_9TELE</name>
<evidence type="ECO:0000259" key="1">
    <source>
        <dbReference type="Pfam" id="PF16533"/>
    </source>
</evidence>
<gene>
    <name evidence="2" type="ORF">GOODEAATRI_011067</name>
</gene>
<dbReference type="PANTHER" id="PTHR15136">
    <property type="entry name" value="STROMAL INTERACTION MOLECULE HOMOLOG"/>
    <property type="match status" value="1"/>
</dbReference>
<organism evidence="2 3">
    <name type="scientific">Goodea atripinnis</name>
    <dbReference type="NCBI Taxonomy" id="208336"/>
    <lineage>
        <taxon>Eukaryota</taxon>
        <taxon>Metazoa</taxon>
        <taxon>Chordata</taxon>
        <taxon>Craniata</taxon>
        <taxon>Vertebrata</taxon>
        <taxon>Euteleostomi</taxon>
        <taxon>Actinopterygii</taxon>
        <taxon>Neopterygii</taxon>
        <taxon>Teleostei</taxon>
        <taxon>Neoteleostei</taxon>
        <taxon>Acanthomorphata</taxon>
        <taxon>Ovalentaria</taxon>
        <taxon>Atherinomorphae</taxon>
        <taxon>Cyprinodontiformes</taxon>
        <taxon>Goodeidae</taxon>
        <taxon>Goodea</taxon>
    </lineage>
</organism>
<dbReference type="Gene3D" id="1.20.5.340">
    <property type="match status" value="1"/>
</dbReference>
<dbReference type="Proteomes" id="UP001476798">
    <property type="component" value="Unassembled WGS sequence"/>
</dbReference>
<dbReference type="InterPro" id="IPR032393">
    <property type="entry name" value="SOAR_STIM1/2"/>
</dbReference>
<dbReference type="InterPro" id="IPR037608">
    <property type="entry name" value="STIM1/2"/>
</dbReference>